<proteinExistence type="predicted"/>
<dbReference type="EMBL" id="JACNJH010000286">
    <property type="protein sequence ID" value="MBC8363296.1"/>
    <property type="molecule type" value="Genomic_DNA"/>
</dbReference>
<evidence type="ECO:0000313" key="1">
    <source>
        <dbReference type="EMBL" id="MBC8363296.1"/>
    </source>
</evidence>
<organism evidence="1 2">
    <name type="scientific">Candidatus Desulfatibia profunda</name>
    <dbReference type="NCBI Taxonomy" id="2841695"/>
    <lineage>
        <taxon>Bacteria</taxon>
        <taxon>Pseudomonadati</taxon>
        <taxon>Thermodesulfobacteriota</taxon>
        <taxon>Desulfobacteria</taxon>
        <taxon>Desulfobacterales</taxon>
        <taxon>Desulfobacterales incertae sedis</taxon>
        <taxon>Candidatus Desulfatibia</taxon>
    </lineage>
</organism>
<dbReference type="AlphaFoldDB" id="A0A8J6NU98"/>
<dbReference type="InterPro" id="IPR025529">
    <property type="entry name" value="DUF4416"/>
</dbReference>
<dbReference type="Proteomes" id="UP000603434">
    <property type="component" value="Unassembled WGS sequence"/>
</dbReference>
<gene>
    <name evidence="1" type="ORF">H8E23_18095</name>
</gene>
<name>A0A8J6NU98_9BACT</name>
<comment type="caution">
    <text evidence="1">The sequence shown here is derived from an EMBL/GenBank/DDBJ whole genome shotgun (WGS) entry which is preliminary data.</text>
</comment>
<dbReference type="Pfam" id="PF14385">
    <property type="entry name" value="DUF4416"/>
    <property type="match status" value="1"/>
</dbReference>
<evidence type="ECO:0000313" key="2">
    <source>
        <dbReference type="Proteomes" id="UP000603434"/>
    </source>
</evidence>
<sequence length="178" mass="20644">MSRPQLPKPAKLVIGLIMQEKHLIVPAADALIERFGPVDMVSSWFPFDFTAYYEPEMGAALFRRVLAFKVLIKQRVLAQIKLATNDLEQAYLAGGKRRVNIDPGYMLHERFVLATGKNYSHRIYIGRRIYADLTLIYKKGRFQTLPWTYPDYADKSMLTYLHQVRQKYVLDLREACNG</sequence>
<reference evidence="1 2" key="1">
    <citation type="submission" date="2020-08" db="EMBL/GenBank/DDBJ databases">
        <title>Bridging the membrane lipid divide: bacteria of the FCB group superphylum have the potential to synthesize archaeal ether lipids.</title>
        <authorList>
            <person name="Villanueva L."/>
            <person name="Von Meijenfeldt F.A.B."/>
            <person name="Westbye A.B."/>
            <person name="Yadav S."/>
            <person name="Hopmans E.C."/>
            <person name="Dutilh B.E."/>
            <person name="Sinninghe Damste J.S."/>
        </authorList>
    </citation>
    <scope>NUCLEOTIDE SEQUENCE [LARGE SCALE GENOMIC DNA]</scope>
    <source>
        <strain evidence="1">NIOZ-UU30</strain>
    </source>
</reference>
<protein>
    <submittedName>
        <fullName evidence="1">DUF4416 family protein</fullName>
    </submittedName>
</protein>
<accession>A0A8J6NU98</accession>